<comment type="caution">
    <text evidence="2">The sequence shown here is derived from an EMBL/GenBank/DDBJ whole genome shotgun (WGS) entry which is preliminary data.</text>
</comment>
<evidence type="ECO:0000313" key="2">
    <source>
        <dbReference type="EMBL" id="KKK82576.1"/>
    </source>
</evidence>
<proteinExistence type="predicted"/>
<accession>A0A0F9BDT5</accession>
<feature type="non-terminal residue" evidence="2">
    <location>
        <position position="47"/>
    </location>
</feature>
<gene>
    <name evidence="2" type="ORF">LCGC14_2801990</name>
</gene>
<evidence type="ECO:0000256" key="1">
    <source>
        <dbReference type="SAM" id="Phobius"/>
    </source>
</evidence>
<sequence length="47" mass="5214">MPGFVFILGTIVIEGGLVALIMFLITAGDRESRREEEAQHRLAELDV</sequence>
<dbReference type="AlphaFoldDB" id="A0A0F9BDT5"/>
<protein>
    <submittedName>
        <fullName evidence="2">Uncharacterized protein</fullName>
    </submittedName>
</protein>
<name>A0A0F9BDT5_9ZZZZ</name>
<dbReference type="EMBL" id="LAZR01052606">
    <property type="protein sequence ID" value="KKK82576.1"/>
    <property type="molecule type" value="Genomic_DNA"/>
</dbReference>
<feature type="transmembrane region" description="Helical" evidence="1">
    <location>
        <begin position="6"/>
        <end position="25"/>
    </location>
</feature>
<keyword evidence="1" id="KW-1133">Transmembrane helix</keyword>
<keyword evidence="1" id="KW-0812">Transmembrane</keyword>
<organism evidence="2">
    <name type="scientific">marine sediment metagenome</name>
    <dbReference type="NCBI Taxonomy" id="412755"/>
    <lineage>
        <taxon>unclassified sequences</taxon>
        <taxon>metagenomes</taxon>
        <taxon>ecological metagenomes</taxon>
    </lineage>
</organism>
<reference evidence="2" key="1">
    <citation type="journal article" date="2015" name="Nature">
        <title>Complex archaea that bridge the gap between prokaryotes and eukaryotes.</title>
        <authorList>
            <person name="Spang A."/>
            <person name="Saw J.H."/>
            <person name="Jorgensen S.L."/>
            <person name="Zaremba-Niedzwiedzka K."/>
            <person name="Martijn J."/>
            <person name="Lind A.E."/>
            <person name="van Eijk R."/>
            <person name="Schleper C."/>
            <person name="Guy L."/>
            <person name="Ettema T.J."/>
        </authorList>
    </citation>
    <scope>NUCLEOTIDE SEQUENCE</scope>
</reference>
<keyword evidence="1" id="KW-0472">Membrane</keyword>